<evidence type="ECO:0000313" key="2">
    <source>
        <dbReference type="Proteomes" id="UP000078240"/>
    </source>
</evidence>
<protein>
    <submittedName>
        <fullName evidence="1">Uncharacterized protein</fullName>
    </submittedName>
</protein>
<name>A0A179GA89_PURLI</name>
<dbReference type="AlphaFoldDB" id="A0A179GA89"/>
<dbReference type="Proteomes" id="UP000078240">
    <property type="component" value="Unassembled WGS sequence"/>
</dbReference>
<proteinExistence type="predicted"/>
<accession>A0A179GA89</accession>
<gene>
    <name evidence="1" type="ORF">VFPBJ_09734</name>
</gene>
<organism evidence="1 2">
    <name type="scientific">Purpureocillium lilacinum</name>
    <name type="common">Paecilomyces lilacinus</name>
    <dbReference type="NCBI Taxonomy" id="33203"/>
    <lineage>
        <taxon>Eukaryota</taxon>
        <taxon>Fungi</taxon>
        <taxon>Dikarya</taxon>
        <taxon>Ascomycota</taxon>
        <taxon>Pezizomycotina</taxon>
        <taxon>Sordariomycetes</taxon>
        <taxon>Hypocreomycetidae</taxon>
        <taxon>Hypocreales</taxon>
        <taxon>Ophiocordycipitaceae</taxon>
        <taxon>Purpureocillium</taxon>
    </lineage>
</organism>
<reference evidence="1 2" key="1">
    <citation type="submission" date="2016-01" db="EMBL/GenBank/DDBJ databases">
        <title>Biosynthesis of antibiotic leucinostatins and their inhibition on Phytophthora in bio-control Purpureocillium lilacinum.</title>
        <authorList>
            <person name="Wang G."/>
            <person name="Liu Z."/>
            <person name="Lin R."/>
            <person name="Li E."/>
            <person name="Mao Z."/>
            <person name="Ling J."/>
            <person name="Yin W."/>
            <person name="Xie B."/>
        </authorList>
    </citation>
    <scope>NUCLEOTIDE SEQUENCE [LARGE SCALE GENOMIC DNA]</scope>
    <source>
        <strain evidence="1">PLBJ-1</strain>
    </source>
</reference>
<evidence type="ECO:0000313" key="1">
    <source>
        <dbReference type="EMBL" id="OAQ74438.1"/>
    </source>
</evidence>
<comment type="caution">
    <text evidence="1">The sequence shown here is derived from an EMBL/GenBank/DDBJ whole genome shotgun (WGS) entry which is preliminary data.</text>
</comment>
<dbReference type="EMBL" id="LSBH01000009">
    <property type="protein sequence ID" value="OAQ74438.1"/>
    <property type="molecule type" value="Genomic_DNA"/>
</dbReference>
<sequence>MVPLTPMIQNYELPTSSHLARNFPALLVSSPSVSVSNNIVKQFFAFRWSRTGQSWHTLRCGSGSSRCAPCRLCAASDRAGLHYVVAWCDGPLLSSNSWIEGQRLFSTPSTKGRMEDICHLGTTQVRPLAELSWRACCTASEMQLRRPAWAVLSVGMLDLCRSVRRTV</sequence>